<evidence type="ECO:0000313" key="1">
    <source>
        <dbReference type="EMBL" id="KWU63678.1"/>
    </source>
</evidence>
<organism evidence="1 2">
    <name type="scientific">Bacillus mycoides</name>
    <dbReference type="NCBI Taxonomy" id="1405"/>
    <lineage>
        <taxon>Bacteria</taxon>
        <taxon>Bacillati</taxon>
        <taxon>Bacillota</taxon>
        <taxon>Bacilli</taxon>
        <taxon>Bacillales</taxon>
        <taxon>Bacillaceae</taxon>
        <taxon>Bacillus</taxon>
        <taxon>Bacillus cereus group</taxon>
    </lineage>
</organism>
<dbReference type="Gene3D" id="1.10.260.40">
    <property type="entry name" value="lambda repressor-like DNA-binding domains"/>
    <property type="match status" value="1"/>
</dbReference>
<name>A0A109GBM1_BACMY</name>
<gene>
    <name evidence="1" type="ORF">AWW70_12830</name>
</gene>
<dbReference type="RefSeq" id="WP_060750177.1">
    <property type="nucleotide sequence ID" value="NZ_LRPH01000046.1"/>
</dbReference>
<proteinExistence type="predicted"/>
<accession>A0A109GBM1</accession>
<dbReference type="SUPFAM" id="SSF47413">
    <property type="entry name" value="lambda repressor-like DNA-binding domains"/>
    <property type="match status" value="1"/>
</dbReference>
<evidence type="ECO:0000313" key="2">
    <source>
        <dbReference type="Proteomes" id="UP000065797"/>
    </source>
</evidence>
<dbReference type="InterPro" id="IPR010982">
    <property type="entry name" value="Lambda_DNA-bd_dom_sf"/>
</dbReference>
<dbReference type="Proteomes" id="UP000065797">
    <property type="component" value="Unassembled WGS sequence"/>
</dbReference>
<dbReference type="AlphaFoldDB" id="A0A109GBM1"/>
<reference evidence="1 2" key="1">
    <citation type="submission" date="2016-01" db="EMBL/GenBank/DDBJ databases">
        <authorList>
            <person name="McClelland M."/>
            <person name="Jain A."/>
            <person name="Saraogi P."/>
            <person name="Mendelson R."/>
            <person name="Westerman R."/>
            <person name="SanMiguel P."/>
            <person name="Csonka L."/>
        </authorList>
    </citation>
    <scope>NUCLEOTIDE SEQUENCE [LARGE SCALE GENOMIC DNA]</scope>
    <source>
        <strain evidence="1 2">PE8-15</strain>
    </source>
</reference>
<sequence length="559" mass="65613">MDDVLQLFRDALSITEQLYKQDEQLWQKWVSYYVEVEADKSKIVTSEYLSPSFSMLVQWLEQQQRKGVSPLDIYRNIDEYRLIIDETIGVFIEQEFRKNQTVSNKVHTATSESDANILNENYLEVNNSAVYYKLRDGIAKNQFEEDENTRLKSYPIETKDSNGVAQLSSHKDEDLKLTNIEEAARWNTLVGGVMSNMDDLTADCLDTITIQWLNEAKSPDEFIDFSYEQVLEMCSISKAKANGVEYYRVEDKIKVAKRIAALASIFIYLNDDNEVVVLNDRAETGKHYEVKREVIKRLFVLDSVVLWRDKNTNEYMGIESCRIKPGSFLSGYLYGSNSTTALLSKKALEYNSYRHKYHKRLIRYLTWQWRIRQMFSSLQRPYSIGGDKGLLAVMDINQKQKPNRIREQLENVLIDLEKEEVISHWEYHNGLEEEKLTKKNWFKNYYSQLGIVILPPKELISSMENLAKKKTIDTIHEESQPIKIVEKPLDTSENEEVIREKIEFMHMKKNITMRELSIEIGISQPTLSRFYNKKTKRLSSTARSKLNQWYKRQLIIDKM</sequence>
<comment type="caution">
    <text evidence="1">The sequence shown here is derived from an EMBL/GenBank/DDBJ whole genome shotgun (WGS) entry which is preliminary data.</text>
</comment>
<dbReference type="EMBL" id="LRPH01000046">
    <property type="protein sequence ID" value="KWU63678.1"/>
    <property type="molecule type" value="Genomic_DNA"/>
</dbReference>
<dbReference type="GO" id="GO:0003677">
    <property type="term" value="F:DNA binding"/>
    <property type="evidence" value="ECO:0007669"/>
    <property type="project" value="InterPro"/>
</dbReference>
<protein>
    <submittedName>
        <fullName evidence="1">Uncharacterized protein</fullName>
    </submittedName>
</protein>